<feature type="region of interest" description="Disordered" evidence="1">
    <location>
        <begin position="1"/>
        <end position="45"/>
    </location>
</feature>
<dbReference type="AlphaFoldDB" id="A0AAV9CAQ5"/>
<comment type="caution">
    <text evidence="2">The sequence shown here is derived from an EMBL/GenBank/DDBJ whole genome shotgun (WGS) entry which is preliminary data.</text>
</comment>
<evidence type="ECO:0000313" key="2">
    <source>
        <dbReference type="EMBL" id="KAK1285842.1"/>
    </source>
</evidence>
<accession>A0AAV9CAQ5</accession>
<dbReference type="EMBL" id="JAUJYO010000020">
    <property type="protein sequence ID" value="KAK1285842.1"/>
    <property type="molecule type" value="Genomic_DNA"/>
</dbReference>
<feature type="region of interest" description="Disordered" evidence="1">
    <location>
        <begin position="436"/>
        <end position="455"/>
    </location>
</feature>
<name>A0AAV9CAQ5_ACOCL</name>
<sequence>MGPGSTAQGSSSSPYTLSPLAPPFTVDRWATTPRPPIEDPYNLRRPIPNTADPFGGRTAGGYGGFGAYGGGLRSAGMPESLCFDVVKSERDDPYGLVRPDSWNGRYNEVEHWMMGGDDGGSSGWKDTLGQSVSSSKYKSPLLHGVPAAADFVTREDAYSTWCEKSVATASTNIKDTAKWLDKRCAAPSYDLSPDSSGYEQIPYSHIPETLPSVTWHPFQLNPISLDRFRPPIDSNINNPIVHCSSQYAYPVQSFFPQTSVISSSLVTAVPNIVKPSTPSLDAYRNKEQFGQSSVRTKGLPQGKEGYSEPSRIIEDMKPNDFSTDFSLKDYDLPSSRKSVSVKSAKDSLDTISSSPKPLSQQFEASHVLEANTETMIRQLKLPSTCLTLAPGGTSSAYIQSSSDASDQSNLAVDSPCWKGAAASRHFVFGVCEAVDSPSAKETSGGSNQGHVVLPGSIRSEALSSPKRDGDEKATLSFNNHDTEFKLSNDLKNGSDLEAVNTTSPSRTERNISSDAHPLSAATLSDAAEPKEIPGLTIERSFHKTNSQLLVHAIHNLSELLLSSCHNDSDALKEEDNDVLCLALDNFNACLRIKSGPTTGAPGTHSTFHLGGITNTHKETTIKVAGEDTDNVLNQNNHHSIHKSEAKMHSPKSGKNANEFHNGILFDGSVSKTDNEVTKPMKNVMTETFYDEEENPYKNLWIEAEVSLCSMKYQLQLAHMEMKKQRCKNCCAKDMMERQANVTKPSSPLPACDMYRDGPSVSRDKEVSVSSFSTEAAHAVESLYGNPLEAMELSENHQSEDVDCSVMARFRILKSRMENSGSMIKADSKNLFDSTVTVKASGGSCLSPSHPSSRDLTALSKHPPMNIVDLGFSEITNPWHFITGEPVQRENYCDEISLNSANEPASDHYTFHGPAKRINNGQNSPSSADWEYLLKDELT</sequence>
<protein>
    <submittedName>
        <fullName evidence="2">Uncharacterized protein</fullName>
    </submittedName>
</protein>
<proteinExistence type="predicted"/>
<keyword evidence="3" id="KW-1185">Reference proteome</keyword>
<gene>
    <name evidence="2" type="ORF">QJS10_CPB20g01607</name>
</gene>
<evidence type="ECO:0000313" key="3">
    <source>
        <dbReference type="Proteomes" id="UP001180020"/>
    </source>
</evidence>
<evidence type="ECO:0000256" key="1">
    <source>
        <dbReference type="SAM" id="MobiDB-lite"/>
    </source>
</evidence>
<reference evidence="2" key="1">
    <citation type="journal article" date="2023" name="Nat. Commun.">
        <title>Diploid and tetraploid genomes of Acorus and the evolution of monocots.</title>
        <authorList>
            <person name="Ma L."/>
            <person name="Liu K.W."/>
            <person name="Li Z."/>
            <person name="Hsiao Y.Y."/>
            <person name="Qi Y."/>
            <person name="Fu T."/>
            <person name="Tang G.D."/>
            <person name="Zhang D."/>
            <person name="Sun W.H."/>
            <person name="Liu D.K."/>
            <person name="Li Y."/>
            <person name="Chen G.Z."/>
            <person name="Liu X.D."/>
            <person name="Liao X.Y."/>
            <person name="Jiang Y.T."/>
            <person name="Yu X."/>
            <person name="Hao Y."/>
            <person name="Huang J."/>
            <person name="Zhao X.W."/>
            <person name="Ke S."/>
            <person name="Chen Y.Y."/>
            <person name="Wu W.L."/>
            <person name="Hsu J.L."/>
            <person name="Lin Y.F."/>
            <person name="Huang M.D."/>
            <person name="Li C.Y."/>
            <person name="Huang L."/>
            <person name="Wang Z.W."/>
            <person name="Zhao X."/>
            <person name="Zhong W.Y."/>
            <person name="Peng D.H."/>
            <person name="Ahmad S."/>
            <person name="Lan S."/>
            <person name="Zhang J.S."/>
            <person name="Tsai W.C."/>
            <person name="Van de Peer Y."/>
            <person name="Liu Z.J."/>
        </authorList>
    </citation>
    <scope>NUCLEOTIDE SEQUENCE</scope>
    <source>
        <strain evidence="2">CP</strain>
    </source>
</reference>
<feature type="region of interest" description="Disordered" evidence="1">
    <location>
        <begin position="286"/>
        <end position="318"/>
    </location>
</feature>
<feature type="compositionally biased region" description="Polar residues" evidence="1">
    <location>
        <begin position="1"/>
        <end position="16"/>
    </location>
</feature>
<organism evidence="2 3">
    <name type="scientific">Acorus calamus</name>
    <name type="common">Sweet flag</name>
    <dbReference type="NCBI Taxonomy" id="4465"/>
    <lineage>
        <taxon>Eukaryota</taxon>
        <taxon>Viridiplantae</taxon>
        <taxon>Streptophyta</taxon>
        <taxon>Embryophyta</taxon>
        <taxon>Tracheophyta</taxon>
        <taxon>Spermatophyta</taxon>
        <taxon>Magnoliopsida</taxon>
        <taxon>Liliopsida</taxon>
        <taxon>Acoraceae</taxon>
        <taxon>Acorus</taxon>
    </lineage>
</organism>
<dbReference type="PANTHER" id="PTHR34361:SF2">
    <property type="entry name" value="OS08G0157800 PROTEIN"/>
    <property type="match status" value="1"/>
</dbReference>
<feature type="compositionally biased region" description="Polar residues" evidence="1">
    <location>
        <begin position="439"/>
        <end position="449"/>
    </location>
</feature>
<feature type="region of interest" description="Disordered" evidence="1">
    <location>
        <begin position="486"/>
        <end position="527"/>
    </location>
</feature>
<dbReference type="PANTHER" id="PTHR34361">
    <property type="entry name" value="OS08G0157800 PROTEIN"/>
    <property type="match status" value="1"/>
</dbReference>
<reference evidence="2" key="2">
    <citation type="submission" date="2023-06" db="EMBL/GenBank/DDBJ databases">
        <authorList>
            <person name="Ma L."/>
            <person name="Liu K.-W."/>
            <person name="Li Z."/>
            <person name="Hsiao Y.-Y."/>
            <person name="Qi Y."/>
            <person name="Fu T."/>
            <person name="Tang G."/>
            <person name="Zhang D."/>
            <person name="Sun W.-H."/>
            <person name="Liu D.-K."/>
            <person name="Li Y."/>
            <person name="Chen G.-Z."/>
            <person name="Liu X.-D."/>
            <person name="Liao X.-Y."/>
            <person name="Jiang Y.-T."/>
            <person name="Yu X."/>
            <person name="Hao Y."/>
            <person name="Huang J."/>
            <person name="Zhao X.-W."/>
            <person name="Ke S."/>
            <person name="Chen Y.-Y."/>
            <person name="Wu W.-L."/>
            <person name="Hsu J.-L."/>
            <person name="Lin Y.-F."/>
            <person name="Huang M.-D."/>
            <person name="Li C.-Y."/>
            <person name="Huang L."/>
            <person name="Wang Z.-W."/>
            <person name="Zhao X."/>
            <person name="Zhong W.-Y."/>
            <person name="Peng D.-H."/>
            <person name="Ahmad S."/>
            <person name="Lan S."/>
            <person name="Zhang J.-S."/>
            <person name="Tsai W.-C."/>
            <person name="Van De Peer Y."/>
            <person name="Liu Z.-J."/>
        </authorList>
    </citation>
    <scope>NUCLEOTIDE SEQUENCE</scope>
    <source>
        <strain evidence="2">CP</strain>
        <tissue evidence="2">Leaves</tissue>
    </source>
</reference>
<dbReference type="Proteomes" id="UP001180020">
    <property type="component" value="Unassembled WGS sequence"/>
</dbReference>